<dbReference type="GO" id="GO:0004497">
    <property type="term" value="F:monooxygenase activity"/>
    <property type="evidence" value="ECO:0007669"/>
    <property type="project" value="UniProtKB-KW"/>
</dbReference>
<sequence>MKKRIRFNYVEKHSPILDNPGLWKYPGSEAHRYSSLSYWTELAVKLEKACFDGLFLGDALGVYDTYGGSKDAAVREGLSLPIHDPTYLIPAIAAATKHLGLAVTCSLTYDHPYAMARRMSTLDHLTEGRLGWNIVTSNLESAARNFGLDTQIEHDTRYDRGDEFMEVCYKLWELSWEDGAVVQDADSGIFADPSKVKDIGHEGPFFRVPGIHLCDPSPQRTPVLFQAGSSKRGREFAARHAECNFLNAITPEETRHLISDIRSRAEKYGRKAEDILFFPRVVPVVGATEEEARDKLDRYFSFLSTEGTLALLSTWTGTDLFGYTADRLHAFVERKSGGNAYISDYLQRAHPGKQWTIAELARLYAFGGMGNVIVGSPEQVADRLESFIDETGADGFNIGYISRSESLTDFITLVLPILQQRGRAQTEYSEGTYREQLFDRGPYLPASHSGKKVKL</sequence>
<keyword evidence="4" id="KW-0503">Monooxygenase</keyword>
<gene>
    <name evidence="8" type="ORF">KCTCHS21_29840</name>
</gene>
<dbReference type="InterPro" id="IPR011251">
    <property type="entry name" value="Luciferase-like_dom"/>
</dbReference>
<evidence type="ECO:0000256" key="4">
    <source>
        <dbReference type="ARBA" id="ARBA00023033"/>
    </source>
</evidence>
<keyword evidence="9" id="KW-1185">Reference proteome</keyword>
<feature type="binding site" evidence="6">
    <location>
        <position position="229"/>
    </location>
    <ligand>
        <name>FMN</name>
        <dbReference type="ChEBI" id="CHEBI:58210"/>
    </ligand>
</feature>
<feature type="binding site" evidence="6">
    <location>
        <position position="154"/>
    </location>
    <ligand>
        <name>FMN</name>
        <dbReference type="ChEBI" id="CHEBI:58210"/>
    </ligand>
</feature>
<evidence type="ECO:0000313" key="8">
    <source>
        <dbReference type="EMBL" id="BBI33585.1"/>
    </source>
</evidence>
<dbReference type="CDD" id="cd01095">
    <property type="entry name" value="Nitrilotriacetate_monoxgenase"/>
    <property type="match status" value="1"/>
</dbReference>
<organism evidence="8 9">
    <name type="scientific">Cohnella abietis</name>
    <dbReference type="NCBI Taxonomy" id="2507935"/>
    <lineage>
        <taxon>Bacteria</taxon>
        <taxon>Bacillati</taxon>
        <taxon>Bacillota</taxon>
        <taxon>Bacilli</taxon>
        <taxon>Bacillales</taxon>
        <taxon>Paenibacillaceae</taxon>
        <taxon>Cohnella</taxon>
    </lineage>
</organism>
<keyword evidence="3" id="KW-0560">Oxidoreductase</keyword>
<feature type="binding site" evidence="6">
    <location>
        <position position="58"/>
    </location>
    <ligand>
        <name>FMN</name>
        <dbReference type="ChEBI" id="CHEBI:58210"/>
    </ligand>
</feature>
<feature type="binding site" evidence="6">
    <location>
        <position position="104"/>
    </location>
    <ligand>
        <name>FMN</name>
        <dbReference type="ChEBI" id="CHEBI:58210"/>
    </ligand>
</feature>
<evidence type="ECO:0000256" key="5">
    <source>
        <dbReference type="ARBA" id="ARBA00033748"/>
    </source>
</evidence>
<feature type="binding site" evidence="6">
    <location>
        <position position="158"/>
    </location>
    <ligand>
        <name>FMN</name>
        <dbReference type="ChEBI" id="CHEBI:58210"/>
    </ligand>
</feature>
<evidence type="ECO:0000256" key="1">
    <source>
        <dbReference type="ARBA" id="ARBA00022630"/>
    </source>
</evidence>
<evidence type="ECO:0000256" key="6">
    <source>
        <dbReference type="PIRSR" id="PIRSR000337-1"/>
    </source>
</evidence>
<evidence type="ECO:0000256" key="2">
    <source>
        <dbReference type="ARBA" id="ARBA00022643"/>
    </source>
</evidence>
<dbReference type="GO" id="GO:0016705">
    <property type="term" value="F:oxidoreductase activity, acting on paired donors, with incorporation or reduction of molecular oxygen"/>
    <property type="evidence" value="ECO:0007669"/>
    <property type="project" value="InterPro"/>
</dbReference>
<proteinExistence type="inferred from homology"/>
<evidence type="ECO:0000256" key="3">
    <source>
        <dbReference type="ARBA" id="ARBA00023002"/>
    </source>
</evidence>
<dbReference type="SUPFAM" id="SSF51679">
    <property type="entry name" value="Bacterial luciferase-like"/>
    <property type="match status" value="1"/>
</dbReference>
<evidence type="ECO:0000259" key="7">
    <source>
        <dbReference type="Pfam" id="PF00296"/>
    </source>
</evidence>
<dbReference type="OrthoDB" id="3265338at2"/>
<dbReference type="AlphaFoldDB" id="A0A3T1D685"/>
<dbReference type="PANTHER" id="PTHR30011">
    <property type="entry name" value="ALKANESULFONATE MONOOXYGENASE-RELATED"/>
    <property type="match status" value="1"/>
</dbReference>
<dbReference type="KEGG" id="cohn:KCTCHS21_29840"/>
<dbReference type="NCBIfam" id="TIGR03860">
    <property type="entry name" value="FMN_nitrolo"/>
    <property type="match status" value="1"/>
</dbReference>
<dbReference type="RefSeq" id="WP_130609518.1">
    <property type="nucleotide sequence ID" value="NZ_AP019400.1"/>
</dbReference>
<dbReference type="Gene3D" id="3.20.20.30">
    <property type="entry name" value="Luciferase-like domain"/>
    <property type="match status" value="1"/>
</dbReference>
<protein>
    <submittedName>
        <fullName evidence="8">N5,N10-methylene tetrahydromethanopterin reductase</fullName>
    </submittedName>
</protein>
<feature type="domain" description="Luciferase-like" evidence="7">
    <location>
        <begin position="29"/>
        <end position="394"/>
    </location>
</feature>
<dbReference type="Pfam" id="PF00296">
    <property type="entry name" value="Bac_luciferase"/>
    <property type="match status" value="1"/>
</dbReference>
<dbReference type="InterPro" id="IPR016215">
    <property type="entry name" value="NTA_MOA"/>
</dbReference>
<dbReference type="EMBL" id="AP019400">
    <property type="protein sequence ID" value="BBI33585.1"/>
    <property type="molecule type" value="Genomic_DNA"/>
</dbReference>
<accession>A0A3T1D685</accession>
<dbReference type="PIRSF" id="PIRSF000337">
    <property type="entry name" value="NTA_MOA"/>
    <property type="match status" value="1"/>
</dbReference>
<name>A0A3T1D685_9BACL</name>
<reference evidence="8 9" key="1">
    <citation type="submission" date="2019-01" db="EMBL/GenBank/DDBJ databases">
        <title>Complete genome sequence of Cohnella hallensis HS21 isolated from Korean fir (Abies koreana) rhizospheric soil.</title>
        <authorList>
            <person name="Jiang L."/>
            <person name="Kang S.W."/>
            <person name="Kim S."/>
            <person name="Jung J."/>
            <person name="Kim C.Y."/>
            <person name="Kim D.H."/>
            <person name="Kim S.W."/>
            <person name="Lee J."/>
        </authorList>
    </citation>
    <scope>NUCLEOTIDE SEQUENCE [LARGE SCALE GENOMIC DNA]</scope>
    <source>
        <strain evidence="8 9">HS21</strain>
    </source>
</reference>
<dbReference type="InterPro" id="IPR036661">
    <property type="entry name" value="Luciferase-like_sf"/>
</dbReference>
<feature type="binding site" evidence="6">
    <location>
        <position position="230"/>
    </location>
    <ligand>
        <name>FMN</name>
        <dbReference type="ChEBI" id="CHEBI:58210"/>
    </ligand>
</feature>
<keyword evidence="1 6" id="KW-0285">Flavoprotein</keyword>
<dbReference type="InterPro" id="IPR051260">
    <property type="entry name" value="Diverse_substr_monoxygenases"/>
</dbReference>
<evidence type="ECO:0000313" key="9">
    <source>
        <dbReference type="Proteomes" id="UP000289856"/>
    </source>
</evidence>
<dbReference type="Proteomes" id="UP000289856">
    <property type="component" value="Chromosome"/>
</dbReference>
<dbReference type="PANTHER" id="PTHR30011:SF16">
    <property type="entry name" value="C2H2 FINGER DOMAIN TRANSCRIPTION FACTOR (EUROFUNG)-RELATED"/>
    <property type="match status" value="1"/>
</dbReference>
<keyword evidence="2 6" id="KW-0288">FMN</keyword>
<comment type="similarity">
    <text evidence="5">Belongs to the NtaA/SnaA/DszA monooxygenase family.</text>
</comment>